<accession>W7IGT8</accession>
<sequence>MPPVDEERIEATAAAPPGRGTGQPHGRQHVVGLYAGFAAGEAAAGGDGTLTAALLHATDALVRAAADRSDAVRAATVVRPPGWLDPLAPKANAGTEVAAVLAGVAAGVDRDLRDDLWVDWISEVVDRVLARPRQALRTVLADLHPTIAEQRGTPLPQRLADLSTTWERALLIATGLGHDPAAALAAPDDPLTGALVGALVGARHGAPGMPPTPTRDLLECVADTAHTAFDPALAPIPHVPGAPWSQPVLDPEWDWVAFPDFPEAAVLGYTTNQGFQWNAAHLPGPQWIGLPRPETPAEEVIAYHRCGWLPTTDLLLDTTVLVVEAGDPAGLPVRAYSSWRRLPAGTRAWREVHVRVLVRTEQREVLVDDAYTVAPGHPFEFEALPSAEFTSAEVDGANRAALVERLTALGATDPVHAAGRAREQAGPWLDGVRANGFSPTHGEFTRMWTVLGWLAADRPGSPPPGARAWWDATGERVWEAPTFGKHSPREHPDAVHAWHRVVGAYLGFAAGEVAAGGDGTLTAGLLHATDALLRELAGNNPELSPSGDGTTRPAGWLDRWVAPVEPGAEAGALVAAVASDLGAVLLGDRWAPDLSPVLERALHRHAPATHLLLAESGGYGHLLDLRDQRHVPVHAHLPGLAPREQALLIAAVLGHDPGAALAAAPDPVVGVVVGALVGARHGAPGLPPVAAADLLECLATEVHAVLARAQPWTPGVPPSWPDPLPDGAVVDPEWDSAVFGAAPGAAVLGWRRGDDVKRNPGYLPGPSWHGAPPPDTLGDAVLAHLDCGWLPDPGAFTDFPVLVTSEYLFEELGGARTWQAAYTSPRHFPLADRSWREVTMRDLLATTGADGVKLNPAHGGRWFEATGGGGRAESVEHLPFHDRPEQIAEITRACRDLDAPDDAPEAIRAHLRAFTVAARALGHDVTGVEYWQLAAVLPWTHSARTTPPPVGTRTTWSADGEPVPEAPTFGKVPRVDAGAHPHAWDRVLGAVAGFALGEATAGGDGTLIAGLLHDLDTLRATVAGPLRPDGRLDSLIPHAEPLGEARGIAGAVAATADPQWWSDGVTQVFRALFAKRLPAPALHQVLAEQGRYGHLLVLRGHRETPVAEQVGWQGLCWHGALLVVLRLGHDPAAALAAAGDPITAALAGALLGARHGLPGLPGEPPHRDLLEQVTLDAYTAFGPVNSDSVAHRVNPGSASAM</sequence>
<proteinExistence type="predicted"/>
<dbReference type="Proteomes" id="UP000019277">
    <property type="component" value="Unassembled WGS sequence"/>
</dbReference>
<dbReference type="EMBL" id="AYXG01000173">
    <property type="protein sequence ID" value="EWC60075.1"/>
    <property type="molecule type" value="Genomic_DNA"/>
</dbReference>
<organism evidence="1 2">
    <name type="scientific">Actinokineospora spheciospongiae</name>
    <dbReference type="NCBI Taxonomy" id="909613"/>
    <lineage>
        <taxon>Bacteria</taxon>
        <taxon>Bacillati</taxon>
        <taxon>Actinomycetota</taxon>
        <taxon>Actinomycetes</taxon>
        <taxon>Pseudonocardiales</taxon>
        <taxon>Pseudonocardiaceae</taxon>
        <taxon>Actinokineospora</taxon>
    </lineage>
</organism>
<dbReference type="AlphaFoldDB" id="W7IGT8"/>
<dbReference type="STRING" id="909613.UO65_4641"/>
<protein>
    <recommendedName>
        <fullName evidence="3">ADP-ribosylglycohydrolase</fullName>
    </recommendedName>
</protein>
<evidence type="ECO:0008006" key="3">
    <source>
        <dbReference type="Google" id="ProtNLM"/>
    </source>
</evidence>
<evidence type="ECO:0000313" key="1">
    <source>
        <dbReference type="EMBL" id="EWC60075.1"/>
    </source>
</evidence>
<name>W7IGT8_9PSEU</name>
<dbReference type="eggNOG" id="COG1397">
    <property type="taxonomic scope" value="Bacteria"/>
</dbReference>
<dbReference type="PATRIC" id="fig|909613.9.peg.4643"/>
<comment type="caution">
    <text evidence="1">The sequence shown here is derived from an EMBL/GenBank/DDBJ whole genome shotgun (WGS) entry which is preliminary data.</text>
</comment>
<reference evidence="1 2" key="1">
    <citation type="journal article" date="2014" name="Genome Announc.">
        <title>Draft Genome Sequence of the Antitrypanosomally Active Sponge-Associated Bacterium Actinokineospora sp. Strain EG49.</title>
        <authorList>
            <person name="Harjes J."/>
            <person name="Ryu T."/>
            <person name="Abdelmohsen U.R."/>
            <person name="Moitinho-Silva L."/>
            <person name="Horn H."/>
            <person name="Ravasi T."/>
            <person name="Hentschel U."/>
        </authorList>
    </citation>
    <scope>NUCLEOTIDE SEQUENCE [LARGE SCALE GENOMIC DNA]</scope>
    <source>
        <strain evidence="1 2">EG49</strain>
    </source>
</reference>
<evidence type="ECO:0000313" key="2">
    <source>
        <dbReference type="Proteomes" id="UP000019277"/>
    </source>
</evidence>
<keyword evidence="2" id="KW-1185">Reference proteome</keyword>
<gene>
    <name evidence="1" type="ORF">UO65_4641</name>
</gene>